<evidence type="ECO:0000313" key="1">
    <source>
        <dbReference type="EMBL" id="MBP3952153.1"/>
    </source>
</evidence>
<dbReference type="EMBL" id="JAGKSQ010000005">
    <property type="protein sequence ID" value="MBP3952153.1"/>
    <property type="molecule type" value="Genomic_DNA"/>
</dbReference>
<gene>
    <name evidence="1" type="ORF">J7W16_13510</name>
</gene>
<organism evidence="1 2">
    <name type="scientific">Halalkalibacter suaedae</name>
    <dbReference type="NCBI Taxonomy" id="2822140"/>
    <lineage>
        <taxon>Bacteria</taxon>
        <taxon>Bacillati</taxon>
        <taxon>Bacillota</taxon>
        <taxon>Bacilli</taxon>
        <taxon>Bacillales</taxon>
        <taxon>Bacillaceae</taxon>
        <taxon>Halalkalibacter</taxon>
    </lineage>
</organism>
<dbReference type="Proteomes" id="UP000678228">
    <property type="component" value="Unassembled WGS sequence"/>
</dbReference>
<keyword evidence="2" id="KW-1185">Reference proteome</keyword>
<sequence length="138" mass="15632">MKYYLLAFIFFLSYCPIVSAERFDVVEVNPLSSVGIVKVQASGKNELIVEHNLSSESIFIECFINGFTFSKEHEGSLPQEGEGHIRLYVEDNHVATLFQPAFYIENLQSGTHEIKIMVVNNDRSPYEGLEETLVITIP</sequence>
<protein>
    <submittedName>
        <fullName evidence="1">Uncharacterized protein</fullName>
    </submittedName>
</protein>
<dbReference type="AlphaFoldDB" id="A0A941AR85"/>
<dbReference type="RefSeq" id="WP_210597846.1">
    <property type="nucleotide sequence ID" value="NZ_JAGKSQ010000005.1"/>
</dbReference>
<accession>A0A941AR85</accession>
<evidence type="ECO:0000313" key="2">
    <source>
        <dbReference type="Proteomes" id="UP000678228"/>
    </source>
</evidence>
<name>A0A941AR85_9BACI</name>
<reference evidence="1" key="1">
    <citation type="submission" date="2021-03" db="EMBL/GenBank/DDBJ databases">
        <title>Bacillus suaedae sp. nov., isolated from Suaeda aralocaspica.</title>
        <authorList>
            <person name="Lei R.F.R."/>
        </authorList>
    </citation>
    <scope>NUCLEOTIDE SEQUENCE</scope>
    <source>
        <strain evidence="1">YZJH907-2</strain>
    </source>
</reference>
<proteinExistence type="predicted"/>
<comment type="caution">
    <text evidence="1">The sequence shown here is derived from an EMBL/GenBank/DDBJ whole genome shotgun (WGS) entry which is preliminary data.</text>
</comment>